<keyword evidence="2" id="KW-0808">Transferase</keyword>
<dbReference type="CDD" id="cd05151">
    <property type="entry name" value="ChoK-like"/>
    <property type="match status" value="1"/>
</dbReference>
<keyword evidence="2" id="KW-0418">Kinase</keyword>
<dbReference type="Pfam" id="PF12804">
    <property type="entry name" value="NTP_transf_3"/>
    <property type="match status" value="1"/>
</dbReference>
<dbReference type="Pfam" id="PF01633">
    <property type="entry name" value="Choline_kinase"/>
    <property type="match status" value="1"/>
</dbReference>
<dbReference type="InterPro" id="IPR011009">
    <property type="entry name" value="Kinase-like_dom_sf"/>
</dbReference>
<evidence type="ECO:0000259" key="1">
    <source>
        <dbReference type="Pfam" id="PF12804"/>
    </source>
</evidence>
<dbReference type="Proteomes" id="UP000184447">
    <property type="component" value="Unassembled WGS sequence"/>
</dbReference>
<gene>
    <name evidence="2" type="ORF">SAMN02745207_00578</name>
</gene>
<feature type="domain" description="MobA-like NTP transferase" evidence="1">
    <location>
        <begin position="93"/>
        <end position="215"/>
    </location>
</feature>
<dbReference type="Pfam" id="PF13412">
    <property type="entry name" value="HTH_24"/>
    <property type="match status" value="1"/>
</dbReference>
<dbReference type="InterPro" id="IPR029044">
    <property type="entry name" value="Nucleotide-diphossugar_trans"/>
</dbReference>
<dbReference type="InterPro" id="IPR036390">
    <property type="entry name" value="WH_DNA-bd_sf"/>
</dbReference>
<accession>A0A1M5RLE2</accession>
<dbReference type="InterPro" id="IPR036388">
    <property type="entry name" value="WH-like_DNA-bd_sf"/>
</dbReference>
<dbReference type="GO" id="GO:0016301">
    <property type="term" value="F:kinase activity"/>
    <property type="evidence" value="ECO:0007669"/>
    <property type="project" value="UniProtKB-KW"/>
</dbReference>
<dbReference type="Gene3D" id="1.10.10.10">
    <property type="entry name" value="Winged helix-like DNA-binding domain superfamily/Winged helix DNA-binding domain"/>
    <property type="match status" value="1"/>
</dbReference>
<reference evidence="2 3" key="1">
    <citation type="submission" date="2016-11" db="EMBL/GenBank/DDBJ databases">
        <authorList>
            <person name="Jaros S."/>
            <person name="Januszkiewicz K."/>
            <person name="Wedrychowicz H."/>
        </authorList>
    </citation>
    <scope>NUCLEOTIDE SEQUENCE [LARGE SCALE GENOMIC DNA]</scope>
    <source>
        <strain evidence="2 3">DSM 8605</strain>
    </source>
</reference>
<name>A0A1M5RLE2_9CLOT</name>
<dbReference type="PANTHER" id="PTHR40086:SF1">
    <property type="entry name" value="CELL CYCLE REGULATOR CCRZ"/>
    <property type="match status" value="1"/>
</dbReference>
<dbReference type="AlphaFoldDB" id="A0A1M5RLE2"/>
<dbReference type="RefSeq" id="WP_073336821.1">
    <property type="nucleotide sequence ID" value="NZ_FQXM01000003.1"/>
</dbReference>
<dbReference type="InterPro" id="IPR052077">
    <property type="entry name" value="CcrZ_PhaseVar_Mediator"/>
</dbReference>
<organism evidence="2 3">
    <name type="scientific">Clostridium grantii DSM 8605</name>
    <dbReference type="NCBI Taxonomy" id="1121316"/>
    <lineage>
        <taxon>Bacteria</taxon>
        <taxon>Bacillati</taxon>
        <taxon>Bacillota</taxon>
        <taxon>Clostridia</taxon>
        <taxon>Eubacteriales</taxon>
        <taxon>Clostridiaceae</taxon>
        <taxon>Clostridium</taxon>
    </lineage>
</organism>
<dbReference type="PIRSF" id="PIRSF037383">
    <property type="entry name" value="LicCA"/>
    <property type="match status" value="1"/>
</dbReference>
<dbReference type="SUPFAM" id="SSF56112">
    <property type="entry name" value="Protein kinase-like (PK-like)"/>
    <property type="match status" value="1"/>
</dbReference>
<dbReference type="EMBL" id="FQXM01000003">
    <property type="protein sequence ID" value="SHH26643.1"/>
    <property type="molecule type" value="Genomic_DNA"/>
</dbReference>
<dbReference type="OrthoDB" id="9803871at2"/>
<dbReference type="InterPro" id="IPR017190">
    <property type="entry name" value="Bifunc_CCT/choline_kinase"/>
</dbReference>
<dbReference type="STRING" id="1121316.SAMN02745207_00578"/>
<dbReference type="PANTHER" id="PTHR40086">
    <property type="entry name" value="PHOSPHOTRANSFERASE YTMP-RELATED"/>
    <property type="match status" value="1"/>
</dbReference>
<keyword evidence="3" id="KW-1185">Reference proteome</keyword>
<proteinExistence type="predicted"/>
<dbReference type="Gene3D" id="3.90.1200.10">
    <property type="match status" value="1"/>
</dbReference>
<sequence>MSNKEIQILELLNKNNNLSQRDLANKTQLSLGNINSTIKNLIDNNYLFVANEKNKTFYTLTDDGFKLIEDFLKQTKAKKLNLHTTNEKLVKQAVILAAGKVSEFDVPIGCLELDDLPIIERTINQLFLNGIENIILVAGYNSHHFNYLLKDKRIQIVISDKFKWTGTMYSLSLAAEYITDDFLLIENDLVLEERTINHLLENPNRDSILITNESGSGDEAFVEIKNGFLYKMGKDIHQFNRIDGEMIGLSKISLPLYHLMLEDFKNNLNPYLNYEYLMMDVGRTYSIGYVKIDDLVWAEIDNLSQYNEVLNLTFPRIKRKDLSFQVENLKTIISSCLDIEKNKIHAILPIGGMTNRNYKFSFNNENYVLRIPGYGTDEMISRSEESANSHIAYTKDFDTEILYSNEVSGIKISRFIENSETLNATTAKSEVNMILVADILKRLHNSDITFNNTFDVFNLIEKYETLLENYNGNNYDDYHLIKEYVMETKPLLDAMQITKVPCHNDTVPENFIKSGDNKIYLIDWEYSGMNDPIWDLAAHSLECDFSEDHEELFLKIYFENKIDKDIKIRLLINKILQDFLWSLWTNIKEAKGDNFGSYGIDRYNRAKSNLKILHSVL</sequence>
<dbReference type="SUPFAM" id="SSF46785">
    <property type="entry name" value="Winged helix' DNA-binding domain"/>
    <property type="match status" value="1"/>
</dbReference>
<dbReference type="SUPFAM" id="SSF53448">
    <property type="entry name" value="Nucleotide-diphospho-sugar transferases"/>
    <property type="match status" value="1"/>
</dbReference>
<dbReference type="GO" id="GO:0016779">
    <property type="term" value="F:nucleotidyltransferase activity"/>
    <property type="evidence" value="ECO:0007669"/>
    <property type="project" value="UniProtKB-ARBA"/>
</dbReference>
<dbReference type="Gene3D" id="3.90.550.10">
    <property type="entry name" value="Spore Coat Polysaccharide Biosynthesis Protein SpsA, Chain A"/>
    <property type="match status" value="1"/>
</dbReference>
<dbReference type="InterPro" id="IPR025877">
    <property type="entry name" value="MobA-like_NTP_Trfase"/>
</dbReference>
<evidence type="ECO:0000313" key="2">
    <source>
        <dbReference type="EMBL" id="SHH26643.1"/>
    </source>
</evidence>
<dbReference type="Gene3D" id="3.30.200.20">
    <property type="entry name" value="Phosphorylase Kinase, domain 1"/>
    <property type="match status" value="1"/>
</dbReference>
<protein>
    <submittedName>
        <fullName evidence="2">Thiamine kinase</fullName>
    </submittedName>
</protein>
<evidence type="ECO:0000313" key="3">
    <source>
        <dbReference type="Proteomes" id="UP000184447"/>
    </source>
</evidence>